<evidence type="ECO:0000313" key="5">
    <source>
        <dbReference type="EMBL" id="KIX10216.1"/>
    </source>
</evidence>
<dbReference type="OrthoDB" id="2537459at2759"/>
<feature type="region of interest" description="Disordered" evidence="1">
    <location>
        <begin position="297"/>
        <end position="327"/>
    </location>
</feature>
<name>A0A0D2J3D6_9EURO</name>
<dbReference type="PANTHER" id="PTHR16861:SF9">
    <property type="entry name" value="CELL WALL INTEGRITY AND STRESS RESPONSE COMPONENT 1"/>
    <property type="match status" value="1"/>
</dbReference>
<dbReference type="PROSITE" id="PS51212">
    <property type="entry name" value="WSC"/>
    <property type="match status" value="1"/>
</dbReference>
<dbReference type="Pfam" id="PF01822">
    <property type="entry name" value="WSC"/>
    <property type="match status" value="1"/>
</dbReference>
<feature type="chain" id="PRO_5002245049" description="WSC domain-containing protein" evidence="3">
    <location>
        <begin position="31"/>
        <end position="415"/>
    </location>
</feature>
<dbReference type="Proteomes" id="UP000053617">
    <property type="component" value="Unassembled WGS sequence"/>
</dbReference>
<dbReference type="InterPro" id="IPR002889">
    <property type="entry name" value="WSC_carb-bd"/>
</dbReference>
<evidence type="ECO:0000313" key="6">
    <source>
        <dbReference type="Proteomes" id="UP000053617"/>
    </source>
</evidence>
<dbReference type="GeneID" id="25289368"/>
<reference evidence="5 6" key="1">
    <citation type="submission" date="2015-01" db="EMBL/GenBank/DDBJ databases">
        <title>The Genome Sequence of Rhinocladiella mackenzie CBS 650.93.</title>
        <authorList>
            <consortium name="The Broad Institute Genomics Platform"/>
            <person name="Cuomo C."/>
            <person name="de Hoog S."/>
            <person name="Gorbushina A."/>
            <person name="Stielow B."/>
            <person name="Teixiera M."/>
            <person name="Abouelleil A."/>
            <person name="Chapman S.B."/>
            <person name="Priest M."/>
            <person name="Young S.K."/>
            <person name="Wortman J."/>
            <person name="Nusbaum C."/>
            <person name="Birren B."/>
        </authorList>
    </citation>
    <scope>NUCLEOTIDE SEQUENCE [LARGE SCALE GENOMIC DNA]</scope>
    <source>
        <strain evidence="5 6">CBS 650.93</strain>
    </source>
</reference>
<keyword evidence="2" id="KW-0812">Transmembrane</keyword>
<dbReference type="PANTHER" id="PTHR16861">
    <property type="entry name" value="GLYCOPROTEIN 38"/>
    <property type="match status" value="1"/>
</dbReference>
<feature type="compositionally biased region" description="Polar residues" evidence="1">
    <location>
        <begin position="147"/>
        <end position="162"/>
    </location>
</feature>
<accession>A0A0D2J3D6</accession>
<evidence type="ECO:0000256" key="2">
    <source>
        <dbReference type="SAM" id="Phobius"/>
    </source>
</evidence>
<keyword evidence="6" id="KW-1185">Reference proteome</keyword>
<feature type="region of interest" description="Disordered" evidence="1">
    <location>
        <begin position="125"/>
        <end position="223"/>
    </location>
</feature>
<dbReference type="RefSeq" id="XP_013277352.1">
    <property type="nucleotide sequence ID" value="XM_013421898.1"/>
</dbReference>
<proteinExistence type="predicted"/>
<feature type="compositionally biased region" description="Polar residues" evidence="1">
    <location>
        <begin position="309"/>
        <end position="322"/>
    </location>
</feature>
<feature type="compositionally biased region" description="Low complexity" evidence="1">
    <location>
        <begin position="163"/>
        <end position="222"/>
    </location>
</feature>
<feature type="region of interest" description="Disordered" evidence="1">
    <location>
        <begin position="340"/>
        <end position="365"/>
    </location>
</feature>
<keyword evidence="2" id="KW-1133">Transmembrane helix</keyword>
<evidence type="ECO:0000256" key="1">
    <source>
        <dbReference type="SAM" id="MobiDB-lite"/>
    </source>
</evidence>
<gene>
    <name evidence="5" type="ORF">Z518_01297</name>
</gene>
<dbReference type="SMART" id="SM00321">
    <property type="entry name" value="WSC"/>
    <property type="match status" value="1"/>
</dbReference>
<dbReference type="AlphaFoldDB" id="A0A0D2J3D6"/>
<feature type="domain" description="WSC" evidence="4">
    <location>
        <begin position="30"/>
        <end position="118"/>
    </location>
</feature>
<dbReference type="STRING" id="1442369.A0A0D2J3D6"/>
<evidence type="ECO:0000259" key="4">
    <source>
        <dbReference type="PROSITE" id="PS51212"/>
    </source>
</evidence>
<feature type="transmembrane region" description="Helical" evidence="2">
    <location>
        <begin position="264"/>
        <end position="287"/>
    </location>
</feature>
<keyword evidence="3" id="KW-0732">Signal</keyword>
<feature type="compositionally biased region" description="Low complexity" evidence="1">
    <location>
        <begin position="125"/>
        <end position="146"/>
    </location>
</feature>
<feature type="signal peptide" evidence="3">
    <location>
        <begin position="1"/>
        <end position="30"/>
    </location>
</feature>
<dbReference type="EMBL" id="KN847475">
    <property type="protein sequence ID" value="KIX10216.1"/>
    <property type="molecule type" value="Genomic_DNA"/>
</dbReference>
<sequence length="415" mass="43427">MLTSQPRSSSGAAFPFLVAVILSLTTRSHGLDISYCSPENNAGDYPAYYNLFQSNGACQDHCQESYAFAVLQGAYCWCSDYVPAEQESTNNCNEPCPGYPDDLCGSTESDLYGYYLLSSATPLGTSGTVSSTSSPTSSPLVSTSLTDTGSLSPSSDTRTTYPSSSVVTVRSSQSSDEASYTTSSSDASTTSTTSSTSSYRSSTDPATTSPPSNPTPASSPSSVYTSITTVTGEVRTVVITPSATTDATLSQASTGGGGVSTGKLVGIVVGVALGIGALIGIGVWLWFRRRQMKREMGGGPETTFMPRTGDSSPSNNIPSRQVSQLSSSGLLGSKIPRINTSGISLGNDPRSADNNSSGFDRRSLGTDQRLNPYALYIHDESRLSSVSLQDNQDYSRQLRVSAADTLVGVEALMVE</sequence>
<dbReference type="VEuPathDB" id="FungiDB:Z518_01297"/>
<dbReference type="HOGENOM" id="CLU_024893_2_0_1"/>
<evidence type="ECO:0000256" key="3">
    <source>
        <dbReference type="SAM" id="SignalP"/>
    </source>
</evidence>
<protein>
    <recommendedName>
        <fullName evidence="4">WSC domain-containing protein</fullName>
    </recommendedName>
</protein>
<keyword evidence="2" id="KW-0472">Membrane</keyword>
<organism evidence="5 6">
    <name type="scientific">Rhinocladiella mackenziei CBS 650.93</name>
    <dbReference type="NCBI Taxonomy" id="1442369"/>
    <lineage>
        <taxon>Eukaryota</taxon>
        <taxon>Fungi</taxon>
        <taxon>Dikarya</taxon>
        <taxon>Ascomycota</taxon>
        <taxon>Pezizomycotina</taxon>
        <taxon>Eurotiomycetes</taxon>
        <taxon>Chaetothyriomycetidae</taxon>
        <taxon>Chaetothyriales</taxon>
        <taxon>Herpotrichiellaceae</taxon>
        <taxon>Rhinocladiella</taxon>
    </lineage>
</organism>